<gene>
    <name evidence="1" type="ORF">2_53</name>
</gene>
<name>A0A5B8IPC8_9VIRU</name>
<dbReference type="EMBL" id="MK250086">
    <property type="protein sequence ID" value="QDY51981.1"/>
    <property type="molecule type" value="Genomic_DNA"/>
</dbReference>
<organism evidence="1">
    <name type="scientific">Mimiviridae sp. ChoanoV1</name>
    <dbReference type="NCBI Taxonomy" id="2596887"/>
    <lineage>
        <taxon>Viruses</taxon>
        <taxon>Varidnaviria</taxon>
        <taxon>Bamfordvirae</taxon>
        <taxon>Nucleocytoviricota</taxon>
        <taxon>Megaviricetes</taxon>
        <taxon>Imitervirales</taxon>
        <taxon>Schizomimiviridae</taxon>
    </lineage>
</organism>
<proteinExistence type="predicted"/>
<protein>
    <submittedName>
        <fullName evidence="1">Uncharacterized protein</fullName>
    </submittedName>
</protein>
<sequence length="185" mass="22465">MLNIFVLFTLLFILYIILTKNNIEGFHNLIDPRYQVLSVYDNKNLYQRFMDYFHYGNISKYDYGTTHPLNLYSYPMNYIKSPYVNLNKTDYSSLYNTHYPKLYTNPYVFPYSNYNYLLGPQPIRTTIYEIQKINNHNDYSYQVIDKDRNLHLLDYNSDPEILNNENFNEQVWMNPHDKKIIFIPK</sequence>
<accession>A0A5B8IPC8</accession>
<reference evidence="1" key="1">
    <citation type="submission" date="2018-11" db="EMBL/GenBank/DDBJ databases">
        <title>A distinct lineage of giant viruses engineers rhodopsin photosystems in predatory marine eukaryotes.</title>
        <authorList>
            <person name="Needham D.M."/>
            <person name="Yoshizawa S."/>
            <person name="Hosaka T."/>
            <person name="Poirier C."/>
            <person name="Choi C.-J."/>
            <person name="Hehenberger E."/>
            <person name="Irwin N.A.T."/>
            <person name="Wilken S."/>
            <person name="Yung C.-M."/>
            <person name="Bachy C."/>
            <person name="Kurihara R."/>
            <person name="Nakajima Y."/>
            <person name="Kojima K."/>
            <person name="Kimura-Someya T."/>
            <person name="Leonard G."/>
            <person name="Malmstrom R.R."/>
            <person name="Mende D."/>
            <person name="Olson D.K."/>
            <person name="Sudo Y."/>
            <person name="Sudek S."/>
            <person name="Richards T.A."/>
            <person name="DeLong E.F."/>
            <person name="Keeling P.J."/>
            <person name="Santoro A.E."/>
            <person name="Shirouzu M."/>
            <person name="Iwasaki W."/>
            <person name="Worden A.Z."/>
        </authorList>
    </citation>
    <scope>NUCLEOTIDE SEQUENCE</scope>
</reference>
<evidence type="ECO:0000313" key="1">
    <source>
        <dbReference type="EMBL" id="QDY51981.1"/>
    </source>
</evidence>